<dbReference type="PANTHER" id="PTHR30363:SF46">
    <property type="entry name" value="LYSR FAMILY TRANSCRIPTIONAL REGULATOR"/>
    <property type="match status" value="1"/>
</dbReference>
<dbReference type="EMBL" id="ACKP02000049">
    <property type="protein sequence ID" value="EEX76307.1"/>
    <property type="molecule type" value="Genomic_DNA"/>
</dbReference>
<name>C9LXC4_SELS3</name>
<dbReference type="Pfam" id="PF08220">
    <property type="entry name" value="HTH_DeoR"/>
    <property type="match status" value="1"/>
</dbReference>
<dbReference type="Gene3D" id="1.10.10.10">
    <property type="entry name" value="Winged helix-like DNA-binding domain superfamily/Winged helix DNA-binding domain"/>
    <property type="match status" value="1"/>
</dbReference>
<evidence type="ECO:0000256" key="1">
    <source>
        <dbReference type="ARBA" id="ARBA00023015"/>
    </source>
</evidence>
<dbReference type="HOGENOM" id="CLU_060699_1_4_9"/>
<dbReference type="PRINTS" id="PR00037">
    <property type="entry name" value="HTHLACR"/>
</dbReference>
<gene>
    <name evidence="4" type="ordered locus">Selsp_0544</name>
    <name evidence="5" type="ORF">SELSPUOL_02132</name>
</gene>
<dbReference type="eggNOG" id="COG1349">
    <property type="taxonomic scope" value="Bacteria"/>
</dbReference>
<dbReference type="InterPro" id="IPR036388">
    <property type="entry name" value="WH-like_DNA-bd_sf"/>
</dbReference>
<evidence type="ECO:0000313" key="6">
    <source>
        <dbReference type="Proteomes" id="UP000003505"/>
    </source>
</evidence>
<dbReference type="Gene3D" id="3.40.50.1360">
    <property type="match status" value="1"/>
</dbReference>
<dbReference type="Proteomes" id="UP000003505">
    <property type="component" value="Unassembled WGS sequence"/>
</dbReference>
<proteinExistence type="predicted"/>
<dbReference type="OrthoDB" id="9797223at2"/>
<dbReference type="InterPro" id="IPR037171">
    <property type="entry name" value="NagB/RpiA_transferase-like"/>
</dbReference>
<protein>
    <submittedName>
        <fullName evidence="5">Transcriptional regulator, DeoR family</fullName>
    </submittedName>
</protein>
<feature type="domain" description="HTH deoR-type" evidence="3">
    <location>
        <begin position="3"/>
        <end position="58"/>
    </location>
</feature>
<sequence length="254" mass="28307">MISIDRKKFILDYLQQNETVTSSVLVQALDVTAMTISRDLKQLEEKGLLVRTHGGAMLPNYLVEETSYAKKKVRDIEVKRRIAEAALRQIRPGMTVFFDAGTTTFEIADRLKKAAPANITVVTNDLHIGAHLYSQTEIRTVLLGGVVLPETGAVAGAMATEQLVRYGIDLAFVGTSAVTEDFFLVVPTESKCVFKRKLLEISEVSILVADRSKFRKKKLYKAAHMSELDRVITDYPFTKTEVKKAMPRGEIIAI</sequence>
<evidence type="ECO:0000259" key="3">
    <source>
        <dbReference type="PROSITE" id="PS51000"/>
    </source>
</evidence>
<keyword evidence="7" id="KW-1185">Reference proteome</keyword>
<dbReference type="GO" id="GO:0003700">
    <property type="term" value="F:DNA-binding transcription factor activity"/>
    <property type="evidence" value="ECO:0007669"/>
    <property type="project" value="InterPro"/>
</dbReference>
<dbReference type="AlphaFoldDB" id="C9LXC4"/>
<dbReference type="SUPFAM" id="SSF46785">
    <property type="entry name" value="Winged helix' DNA-binding domain"/>
    <property type="match status" value="1"/>
</dbReference>
<organism evidence="5 6">
    <name type="scientific">Selenomonas sputigena (strain ATCC 35185 / DSM 20758 / CCUG 44933 / VPI D19B-28)</name>
    <dbReference type="NCBI Taxonomy" id="546271"/>
    <lineage>
        <taxon>Bacteria</taxon>
        <taxon>Bacillati</taxon>
        <taxon>Bacillota</taxon>
        <taxon>Negativicutes</taxon>
        <taxon>Selenomonadales</taxon>
        <taxon>Selenomonadaceae</taxon>
        <taxon>Selenomonas</taxon>
    </lineage>
</organism>
<evidence type="ECO:0000313" key="4">
    <source>
        <dbReference type="EMBL" id="AEB99516.1"/>
    </source>
</evidence>
<dbReference type="KEGG" id="ssg:Selsp_0544"/>
<dbReference type="PROSITE" id="PS51000">
    <property type="entry name" value="HTH_DEOR_2"/>
    <property type="match status" value="1"/>
</dbReference>
<dbReference type="Proteomes" id="UP000011124">
    <property type="component" value="Chromosome"/>
</dbReference>
<reference evidence="5 6" key="1">
    <citation type="submission" date="2009-09" db="EMBL/GenBank/DDBJ databases">
        <authorList>
            <person name="Weinstock G."/>
            <person name="Sodergren E."/>
            <person name="Clifton S."/>
            <person name="Fulton L."/>
            <person name="Fulton B."/>
            <person name="Courtney L."/>
            <person name="Fronick C."/>
            <person name="Harrison M."/>
            <person name="Strong C."/>
            <person name="Farmer C."/>
            <person name="Delahaunty K."/>
            <person name="Markovic C."/>
            <person name="Hall O."/>
            <person name="Minx P."/>
            <person name="Tomlinson C."/>
            <person name="Mitreva M."/>
            <person name="Nelson J."/>
            <person name="Hou S."/>
            <person name="Wollam A."/>
            <person name="Pepin K.H."/>
            <person name="Johnson M."/>
            <person name="Bhonagiri V."/>
            <person name="Nash W.E."/>
            <person name="Warren W."/>
            <person name="Chinwalla A."/>
            <person name="Mardis E.R."/>
            <person name="Wilson R.K."/>
        </authorList>
    </citation>
    <scope>NUCLEOTIDE SEQUENCE [LARGE SCALE GENOMIC DNA]</scope>
    <source>
        <strain evidence="5">ATCC 35185</strain>
        <strain evidence="6">ATCC 35185 / DSM 20758 / VPI D19B-28</strain>
    </source>
</reference>
<dbReference type="SMART" id="SM01134">
    <property type="entry name" value="DeoRC"/>
    <property type="match status" value="1"/>
</dbReference>
<keyword evidence="1" id="KW-0805">Transcription regulation</keyword>
<dbReference type="InterPro" id="IPR050313">
    <property type="entry name" value="Carb_Metab_HTH_regulators"/>
</dbReference>
<dbReference type="STRING" id="546271.Selsp_0544"/>
<dbReference type="Pfam" id="PF00455">
    <property type="entry name" value="DeoRC"/>
    <property type="match status" value="1"/>
</dbReference>
<dbReference type="InterPro" id="IPR014036">
    <property type="entry name" value="DeoR-like_C"/>
</dbReference>
<dbReference type="EMBL" id="CP002637">
    <property type="protein sequence ID" value="AEB99516.1"/>
    <property type="molecule type" value="Genomic_DNA"/>
</dbReference>
<reference evidence="4 7" key="2">
    <citation type="submission" date="2011-04" db="EMBL/GenBank/DDBJ databases">
        <title>The complete genome of Selenomonas sputigena DSM 20758.</title>
        <authorList>
            <consortium name="US DOE Joint Genome Institute (JGI-PGF)"/>
            <person name="Lucas S."/>
            <person name="Copeland A."/>
            <person name="Lapidus A."/>
            <person name="Bruce D."/>
            <person name="Goodwin L."/>
            <person name="Pitluck S."/>
            <person name="Peters L."/>
            <person name="Kyrpides N."/>
            <person name="Mavromatis K."/>
            <person name="Ivanova N."/>
            <person name="Ovchinnikova G."/>
            <person name="Teshima H."/>
            <person name="Detter J.C."/>
            <person name="Tapia R."/>
            <person name="Han C."/>
            <person name="Land M."/>
            <person name="Hauser L."/>
            <person name="Markowitz V."/>
            <person name="Cheng J.-F."/>
            <person name="Hugenholtz P."/>
            <person name="Woyke T."/>
            <person name="Wu D."/>
            <person name="Gronow S."/>
            <person name="Wellnitz S."/>
            <person name="Schneider S."/>
            <person name="Klenk H.-P."/>
            <person name="Eisen J.A."/>
        </authorList>
    </citation>
    <scope>NUCLEOTIDE SEQUENCE [LARGE SCALE GENOMIC DNA]</scope>
    <source>
        <strain evidence="4">ATCC 35185</strain>
        <strain evidence="7">ATCC 35185 / DSM 20758 / VPI D19B-28</strain>
    </source>
</reference>
<accession>C9LXC4</accession>
<dbReference type="RefSeq" id="WP_006193456.1">
    <property type="nucleotide sequence ID" value="NC_015437.1"/>
</dbReference>
<evidence type="ECO:0000256" key="2">
    <source>
        <dbReference type="ARBA" id="ARBA00023163"/>
    </source>
</evidence>
<dbReference type="SUPFAM" id="SSF100950">
    <property type="entry name" value="NagB/RpiA/CoA transferase-like"/>
    <property type="match status" value="1"/>
</dbReference>
<evidence type="ECO:0000313" key="7">
    <source>
        <dbReference type="Proteomes" id="UP000011124"/>
    </source>
</evidence>
<dbReference type="PANTHER" id="PTHR30363">
    <property type="entry name" value="HTH-TYPE TRANSCRIPTIONAL REGULATOR SRLR-RELATED"/>
    <property type="match status" value="1"/>
</dbReference>
<evidence type="ECO:0000313" key="5">
    <source>
        <dbReference type="EMBL" id="EEX76307.1"/>
    </source>
</evidence>
<dbReference type="SMART" id="SM00420">
    <property type="entry name" value="HTH_DEOR"/>
    <property type="match status" value="1"/>
</dbReference>
<dbReference type="InterPro" id="IPR001034">
    <property type="entry name" value="DeoR_HTH"/>
</dbReference>
<dbReference type="InterPro" id="IPR036390">
    <property type="entry name" value="WH_DNA-bd_sf"/>
</dbReference>
<keyword evidence="2" id="KW-0804">Transcription</keyword>